<gene>
    <name evidence="2" type="ORF">NWE73_13020</name>
</gene>
<feature type="chain" id="PRO_5047373433" description="Secreted protein" evidence="1">
    <location>
        <begin position="23"/>
        <end position="127"/>
    </location>
</feature>
<proteinExistence type="predicted"/>
<accession>A0ABT6DKX0</accession>
<evidence type="ECO:0008006" key="4">
    <source>
        <dbReference type="Google" id="ProtNLM"/>
    </source>
</evidence>
<keyword evidence="3" id="KW-1185">Reference proteome</keyword>
<dbReference type="Proteomes" id="UP001152321">
    <property type="component" value="Unassembled WGS sequence"/>
</dbReference>
<reference evidence="2" key="1">
    <citation type="submission" date="2022-08" db="EMBL/GenBank/DDBJ databases">
        <title>Novel Bdellovibrio Species Isolated from Svalbard: Designation Bdellovibrio svalbardensis.</title>
        <authorList>
            <person name="Mitchell R.J."/>
            <person name="Choi S.Y."/>
        </authorList>
    </citation>
    <scope>NUCLEOTIDE SEQUENCE</scope>
    <source>
        <strain evidence="2">PAP01</strain>
    </source>
</reference>
<dbReference type="RefSeq" id="WP_277578771.1">
    <property type="nucleotide sequence ID" value="NZ_JANRMI010000003.1"/>
</dbReference>
<sequence>MRKILGFLLTTVCLFTTPSAFAEDMTFRCHGRVYQTGFFFKYQIELHDRGLSQVRLTTSQGYDNSMDYGWKSIEVTSGKFPVDSPWDEYKAYLSRDGRNYNLVLVNPVTGVSIDNPPYDRFVCVVPL</sequence>
<protein>
    <recommendedName>
        <fullName evidence="4">Secreted protein</fullName>
    </recommendedName>
</protein>
<evidence type="ECO:0000313" key="2">
    <source>
        <dbReference type="EMBL" id="MDG0817296.1"/>
    </source>
</evidence>
<comment type="caution">
    <text evidence="2">The sequence shown here is derived from an EMBL/GenBank/DDBJ whole genome shotgun (WGS) entry which is preliminary data.</text>
</comment>
<dbReference type="EMBL" id="JANRMI010000003">
    <property type="protein sequence ID" value="MDG0817296.1"/>
    <property type="molecule type" value="Genomic_DNA"/>
</dbReference>
<name>A0ABT6DKX0_9BACT</name>
<organism evidence="2 3">
    <name type="scientific">Bdellovibrio svalbardensis</name>
    <dbReference type="NCBI Taxonomy" id="2972972"/>
    <lineage>
        <taxon>Bacteria</taxon>
        <taxon>Pseudomonadati</taxon>
        <taxon>Bdellovibrionota</taxon>
        <taxon>Bdellovibrionia</taxon>
        <taxon>Bdellovibrionales</taxon>
        <taxon>Pseudobdellovibrionaceae</taxon>
        <taxon>Bdellovibrio</taxon>
    </lineage>
</organism>
<evidence type="ECO:0000256" key="1">
    <source>
        <dbReference type="SAM" id="SignalP"/>
    </source>
</evidence>
<feature type="signal peptide" evidence="1">
    <location>
        <begin position="1"/>
        <end position="22"/>
    </location>
</feature>
<keyword evidence="1" id="KW-0732">Signal</keyword>
<evidence type="ECO:0000313" key="3">
    <source>
        <dbReference type="Proteomes" id="UP001152321"/>
    </source>
</evidence>